<proteinExistence type="predicted"/>
<protein>
    <recommendedName>
        <fullName evidence="3">MgtE intracellular N domain-containing protein</fullName>
    </recommendedName>
</protein>
<accession>A0A239PBE4</accession>
<dbReference type="Proteomes" id="UP000198362">
    <property type="component" value="Unassembled WGS sequence"/>
</dbReference>
<name>A0A239PBE4_9ACTN</name>
<dbReference type="SUPFAM" id="SSF158791">
    <property type="entry name" value="MgtE N-terminal domain-like"/>
    <property type="match status" value="1"/>
</dbReference>
<gene>
    <name evidence="1" type="ORF">SAMN05421812_11737</name>
</gene>
<dbReference type="RefSeq" id="WP_089254408.1">
    <property type="nucleotide sequence ID" value="NZ_FZPH01000017.1"/>
</dbReference>
<evidence type="ECO:0000313" key="2">
    <source>
        <dbReference type="Proteomes" id="UP000198362"/>
    </source>
</evidence>
<keyword evidence="2" id="KW-1185">Reference proteome</keyword>
<evidence type="ECO:0000313" key="1">
    <source>
        <dbReference type="EMBL" id="SNT64437.1"/>
    </source>
</evidence>
<organism evidence="1 2">
    <name type="scientific">Asanoa hainanensis</name>
    <dbReference type="NCBI Taxonomy" id="560556"/>
    <lineage>
        <taxon>Bacteria</taxon>
        <taxon>Bacillati</taxon>
        <taxon>Actinomycetota</taxon>
        <taxon>Actinomycetes</taxon>
        <taxon>Micromonosporales</taxon>
        <taxon>Micromonosporaceae</taxon>
        <taxon>Asanoa</taxon>
    </lineage>
</organism>
<sequence length="381" mass="41094">MSWVHGLAAADERVRSEALARHLAEISDSGTGTFPSLLSAFLESSGWPGVPDPAAYSRLAPHAVLFLEWERRFPDEWRESWTHSPWTAKELLLRTFTRSGVPEDVRPALVDLLLAMVHRTQRCQDHCYTELARRLDDASLRSQLEAAAAGADERSRLRARFVLWALDHPAANVNSRGWRRWLRDEARPLTRPASAAELSAMAPVAVASMVADLTPGEVAQLLEGLHTGPAARVLAAIRPLRLAAAAVASMDAVLARRVLRTLDQPAAAAILASMPPALAGPRCPGPSRADLLKLMDSEAAFALLAAMPPAAAEEHLRHHSTDALAAMLSRMNAEAAAAILAWLGKRAEVLNAMGPPGSHAVFAALPARIRAEYRVTTVGGR</sequence>
<dbReference type="EMBL" id="FZPH01000017">
    <property type="protein sequence ID" value="SNT64437.1"/>
    <property type="molecule type" value="Genomic_DNA"/>
</dbReference>
<dbReference type="AlphaFoldDB" id="A0A239PBE4"/>
<dbReference type="OrthoDB" id="3830751at2"/>
<evidence type="ECO:0008006" key="3">
    <source>
        <dbReference type="Google" id="ProtNLM"/>
    </source>
</evidence>
<reference evidence="1 2" key="1">
    <citation type="submission" date="2017-06" db="EMBL/GenBank/DDBJ databases">
        <authorList>
            <person name="Kim H.J."/>
            <person name="Triplett B.A."/>
        </authorList>
    </citation>
    <scope>NUCLEOTIDE SEQUENCE [LARGE SCALE GENOMIC DNA]</scope>
    <source>
        <strain evidence="1 2">CGMCC 4.5593</strain>
    </source>
</reference>